<name>A0A0U5G7D1_ASPCI</name>
<reference evidence="5" key="1">
    <citation type="journal article" date="2016" name="Genome Announc.">
        <title>Draft genome sequences of fungus Aspergillus calidoustus.</title>
        <authorList>
            <person name="Horn F."/>
            <person name="Linde J."/>
            <person name="Mattern D.J."/>
            <person name="Walther G."/>
            <person name="Guthke R."/>
            <person name="Scherlach K."/>
            <person name="Martin K."/>
            <person name="Brakhage A.A."/>
            <person name="Petzke L."/>
            <person name="Valiante V."/>
        </authorList>
    </citation>
    <scope>NUCLEOTIDE SEQUENCE [LARGE SCALE GENOMIC DNA]</scope>
    <source>
        <strain evidence="5">SF006504</strain>
    </source>
</reference>
<dbReference type="OrthoDB" id="2913095at2759"/>
<keyword evidence="1" id="KW-0677">Repeat</keyword>
<dbReference type="Pfam" id="PF24883">
    <property type="entry name" value="NPHP3_N"/>
    <property type="match status" value="1"/>
</dbReference>
<accession>A0A0U5G7D1</accession>
<feature type="domain" description="Nephrocystin 3-like N-terminal" evidence="3">
    <location>
        <begin position="295"/>
        <end position="464"/>
    </location>
</feature>
<dbReference type="InterPro" id="IPR011990">
    <property type="entry name" value="TPR-like_helical_dom_sf"/>
</dbReference>
<organism evidence="4 5">
    <name type="scientific">Aspergillus calidoustus</name>
    <dbReference type="NCBI Taxonomy" id="454130"/>
    <lineage>
        <taxon>Eukaryota</taxon>
        <taxon>Fungi</taxon>
        <taxon>Dikarya</taxon>
        <taxon>Ascomycota</taxon>
        <taxon>Pezizomycotina</taxon>
        <taxon>Eurotiomycetes</taxon>
        <taxon>Eurotiomycetidae</taxon>
        <taxon>Eurotiales</taxon>
        <taxon>Aspergillaceae</taxon>
        <taxon>Aspergillus</taxon>
        <taxon>Aspergillus subgen. Nidulantes</taxon>
    </lineage>
</organism>
<protein>
    <submittedName>
        <fullName evidence="4">Uncharacterized protein</fullName>
    </submittedName>
</protein>
<dbReference type="OMA" id="ICRSTHE"/>
<dbReference type="Proteomes" id="UP000054771">
    <property type="component" value="Unassembled WGS sequence"/>
</dbReference>
<dbReference type="InterPro" id="IPR031350">
    <property type="entry name" value="Goodbye_dom"/>
</dbReference>
<evidence type="ECO:0000259" key="2">
    <source>
        <dbReference type="Pfam" id="PF17109"/>
    </source>
</evidence>
<proteinExistence type="predicted"/>
<dbReference type="PANTHER" id="PTHR10039:SF17">
    <property type="entry name" value="FUNGAL STAND N-TERMINAL GOODBYE DOMAIN-CONTAINING PROTEIN-RELATED"/>
    <property type="match status" value="1"/>
</dbReference>
<dbReference type="PANTHER" id="PTHR10039">
    <property type="entry name" value="AMELOGENIN"/>
    <property type="match status" value="1"/>
</dbReference>
<dbReference type="InterPro" id="IPR056884">
    <property type="entry name" value="NPHP3-like_N"/>
</dbReference>
<dbReference type="EMBL" id="CDMC01000008">
    <property type="protein sequence ID" value="CEL06478.1"/>
    <property type="molecule type" value="Genomic_DNA"/>
</dbReference>
<gene>
    <name evidence="4" type="ORF">ASPCAL09655</name>
</gene>
<dbReference type="Gene3D" id="1.25.40.10">
    <property type="entry name" value="Tetratricopeptide repeat domain"/>
    <property type="match status" value="1"/>
</dbReference>
<evidence type="ECO:0000259" key="3">
    <source>
        <dbReference type="Pfam" id="PF24883"/>
    </source>
</evidence>
<evidence type="ECO:0000313" key="5">
    <source>
        <dbReference type="Proteomes" id="UP000054771"/>
    </source>
</evidence>
<feature type="domain" description="Fungal STAND N-terminal Goodbye" evidence="2">
    <location>
        <begin position="58"/>
        <end position="145"/>
    </location>
</feature>
<dbReference type="SUPFAM" id="SSF48452">
    <property type="entry name" value="TPR-like"/>
    <property type="match status" value="1"/>
</dbReference>
<sequence length="1375" mass="155730">MEVAALSSELPSGPGVELDPDVVKAWIDMQRRVQEVASQLPGQEYDADLEGPGVLACLDRIQSSGRRDSGRMGRVRDVLSKTVDVIQRVGGLLADVASQFFAPAAPCFNAINMVICAWQEYQSVYDTLKGLFHECNGFLGRLEDYARTGMNKRMSNIVCRALTHFVEICEKAVELRTSRWFKTKTVMRIGFLSRNDFRDLMDAMQQITSDEAKQAVATIYGNTQETKHYTKMNNQMLVDEAEDRQLTKQETKDKARVLETLAFDQKSAAWDSAKGEPSPTWRTTYQRILQQRVPGTGQWLFEHNSFKAWLGKGDSPVLGIVGGEATGKSFLVSSAIHHLRSQGPSKESISSSRRLVALYFLDSQKVDSRPEGLAKSVIWQFAQSDASYMRAAASTCGKGAIDPKELLPRLLLDNQAELEKIDVTFFIVINKIGGSDNTVDDALVAFLHRVSAMKKKKPVRVLFSATGETVDKMWKTGLEFPTISINSNSEDMSKYIDSQLDKIDLLAAHRMANDDVAAIRKQIHGKLLAKGNYYLINNYLNEIRNLDYDREIFDVLDGRQDSLTDRIDKDIQQLNTHRTDRELKEINTVIRWITFARERMTGEKMKAVLQFEKAATSLRPLEERLTQKFLLFEVDNDGYVAFRSEQIADKLRERSAHKSSMREKDNQKNAVQDSEVDIVRHFFKTVCPPALIEKLELEKHFQAKLHGGKENVYLEDSNTANFDLAKACLQVLASDGTERLKVLRGYAARNLIHHMSDVQLTVIDHDLKAKAGRDLVQLFHSGPAIDNLFWAKEETPQFPGWFLDQKAVDVVFRWLKGASALVKHGDKEEKWLREVLASESNNSVQTLVEPSIVRMAENCFRMEANPANTSAAFRIVGGFMLKFGLLPPPTDASKPPPLSKIKEVEAWCLKNLQLDEPDSLWDCQMAFVLVGLGETSECQARCRKAIERDEHNWRASYLLAGTLGADAEAKKILKRLISHYKGNAPWMKQNKLYFADMVYRLGVWYWTNQQRDKAMRWFSTFAEQGTDQFPSYFYIIEYYFEADAWNSIADILQKLIPDARLTRMAIALENTPLNEKFDRMILQYVVNTEDYAMLDHIYPDAIDTSVKARNHRACFHFRRAYAVGLSAKPQVPLDQVMGLLLAAAQEDVPYSGLNMPDALFRVGYRLGAIYLDKAKRARDEADADAWLRKIADIIPEQVSEDQMRLPLRLFAARYHKIRGNEDAALQAAHNSLKMGVELMADGDASNDMLAYEKILYAVTPFGDENHARAATYMMKAEGSGSQGGGGGYEVFCSCKCGARLDGDQWRCMDCIKVVLTTRCRDNVEKGLIGHVCQPGHKHFPIRKWTGAELGKGVPWKDRVITLDHWRNKLIRDYLK</sequence>
<evidence type="ECO:0000256" key="1">
    <source>
        <dbReference type="ARBA" id="ARBA00022737"/>
    </source>
</evidence>
<dbReference type="Pfam" id="PF17109">
    <property type="entry name" value="Goodbye"/>
    <property type="match status" value="1"/>
</dbReference>
<keyword evidence="5" id="KW-1185">Reference proteome</keyword>
<evidence type="ECO:0000313" key="4">
    <source>
        <dbReference type="EMBL" id="CEL06478.1"/>
    </source>
</evidence>